<dbReference type="AlphaFoldDB" id="A0A3S1BIG0"/>
<name>A0A3S1BIG0_ELYCH</name>
<dbReference type="FunFam" id="2.120.10.30:FF:000013">
    <property type="entry name" value="E3 ubiquitin-protein ligase TRIM71"/>
    <property type="match status" value="1"/>
</dbReference>
<dbReference type="Pfam" id="PF01436">
    <property type="entry name" value="NHL"/>
    <property type="match status" value="6"/>
</dbReference>
<feature type="compositionally biased region" description="Acidic residues" evidence="8">
    <location>
        <begin position="491"/>
        <end position="501"/>
    </location>
</feature>
<feature type="domain" description="B box-type" evidence="10">
    <location>
        <begin position="139"/>
        <end position="182"/>
    </location>
</feature>
<dbReference type="InterPro" id="IPR013083">
    <property type="entry name" value="Znf_RING/FYVE/PHD"/>
</dbReference>
<evidence type="ECO:0000313" key="11">
    <source>
        <dbReference type="EMBL" id="RUS89058.1"/>
    </source>
</evidence>
<evidence type="ECO:0008006" key="13">
    <source>
        <dbReference type="Google" id="ProtNLM"/>
    </source>
</evidence>
<dbReference type="Pfam" id="PF13445">
    <property type="entry name" value="zf-RING_UBOX"/>
    <property type="match status" value="1"/>
</dbReference>
<organism evidence="11 12">
    <name type="scientific">Elysia chlorotica</name>
    <name type="common">Eastern emerald elysia</name>
    <name type="synonym">Sea slug</name>
    <dbReference type="NCBI Taxonomy" id="188477"/>
    <lineage>
        <taxon>Eukaryota</taxon>
        <taxon>Metazoa</taxon>
        <taxon>Spiralia</taxon>
        <taxon>Lophotrochozoa</taxon>
        <taxon>Mollusca</taxon>
        <taxon>Gastropoda</taxon>
        <taxon>Heterobranchia</taxon>
        <taxon>Euthyneura</taxon>
        <taxon>Panpulmonata</taxon>
        <taxon>Sacoglossa</taxon>
        <taxon>Placobranchoidea</taxon>
        <taxon>Plakobranchidae</taxon>
        <taxon>Elysia</taxon>
    </lineage>
</organism>
<feature type="compositionally biased region" description="Basic and acidic residues" evidence="8">
    <location>
        <begin position="515"/>
        <end position="529"/>
    </location>
</feature>
<feature type="repeat" description="NHL" evidence="7">
    <location>
        <begin position="652"/>
        <end position="695"/>
    </location>
</feature>
<dbReference type="CDD" id="cd16524">
    <property type="entry name" value="RING-HC_NHL-1-like"/>
    <property type="match status" value="1"/>
</dbReference>
<dbReference type="InterPro" id="IPR001258">
    <property type="entry name" value="NHL_repeat"/>
</dbReference>
<dbReference type="InterPro" id="IPR050952">
    <property type="entry name" value="TRIM-NHL_E3_ligases"/>
</dbReference>
<evidence type="ECO:0000256" key="3">
    <source>
        <dbReference type="ARBA" id="ARBA00022737"/>
    </source>
</evidence>
<dbReference type="Gene3D" id="2.120.10.30">
    <property type="entry name" value="TolB, C-terminal domain"/>
    <property type="match status" value="3"/>
</dbReference>
<evidence type="ECO:0000256" key="6">
    <source>
        <dbReference type="PROSITE-ProRule" id="PRU00024"/>
    </source>
</evidence>
<dbReference type="GO" id="GO:0061630">
    <property type="term" value="F:ubiquitin protein ligase activity"/>
    <property type="evidence" value="ECO:0007669"/>
    <property type="project" value="TreeGrafter"/>
</dbReference>
<keyword evidence="5" id="KW-0862">Zinc</keyword>
<dbReference type="InterPro" id="IPR011042">
    <property type="entry name" value="6-blade_b-propeller_TolB-like"/>
</dbReference>
<proteinExistence type="predicted"/>
<dbReference type="InterPro" id="IPR027370">
    <property type="entry name" value="Znf-RING_euk"/>
</dbReference>
<dbReference type="GO" id="GO:0000209">
    <property type="term" value="P:protein polyubiquitination"/>
    <property type="evidence" value="ECO:0007669"/>
    <property type="project" value="TreeGrafter"/>
</dbReference>
<dbReference type="CDD" id="cd14954">
    <property type="entry name" value="NHL_TRIM71_like"/>
    <property type="match status" value="1"/>
</dbReference>
<sequence length="880" mass="97863">SEMSMSSEHVQRLLQCAVCLETFNQPKLLPCQHTFCLSPCLEGLVEVRTRSVRCPECRADHFVPRGGPGNFPNNLTIISFLELSSRAAGRVDPRAAMFGDGDGAVPAARERPLRAGEAAADGYQAEADEPMGVDADGGDGVLCCFVCRDERSISRCGHCDQLVCEECRRTHLAQVKSDVVRMISQIRRGLPQISEQLMVLGRKETQFQNRCEEVKSDIAEVFEKHIRDLKARERVLQEEVDVFVGRELRTLRVFQENTEVENASLASFCDSAEALLSLSRSITEGDLIEMKRQCMEHLETVQCYEDGITRPPNIKQIQASMESPFLTSTINNFGDLIITSRPMPNVETLAPMMSRAEELSRQDQGLPPDFHLSRASVPPQPGRHSSRAVERVQDASRAMSISPTQGRRDRQVGKKIVSMAPVNFELDELLLAESRHATTSTTRGPNRWTRYERRSDSRLEDGRASSILRQIQERTRHRSLGGIPTTREILDEREESSDTDNDPVPLYSQAGLQRRGLEGGIRDDEERTDSPQPDAPSRASMNLGARSLSFLPASEQQGMTNTGLLEMQRPVTEEAGYHSGSNSNTASVYVSTPRNRYNQKGSSVCQFGHRGTASGEFTCPRGVTASPMDDKIYIADSSNHRVQVFSSRGVFIKTFGRHGQDEGEFDCLAGIAVNGLGQVIIADRYNHRVQIFDRNGVFQRAFGSEGRNPGQLNYPWGVACDNMGFIYVCDKENNRIQVFQSNGSYVRMFGSQGSLPGQFVNPHYIAVSPDNKVYVSDSSNHRIQVFSLYGDFIFSFGSCGSLRGQMKFPRGIAIDHQGFVVVADSGNNRIQVFRSDGRFYSMFGSWGCERGHFKGLEGLAILADGKIAVGDRENHCVQIF</sequence>
<evidence type="ECO:0000256" key="5">
    <source>
        <dbReference type="ARBA" id="ARBA00022833"/>
    </source>
</evidence>
<feature type="repeat" description="NHL" evidence="7">
    <location>
        <begin position="702"/>
        <end position="742"/>
    </location>
</feature>
<keyword evidence="1" id="KW-0597">Phosphoprotein</keyword>
<keyword evidence="3" id="KW-0677">Repeat</keyword>
<dbReference type="STRING" id="188477.A0A3S1BIG0"/>
<dbReference type="GO" id="GO:0043161">
    <property type="term" value="P:proteasome-mediated ubiquitin-dependent protein catabolic process"/>
    <property type="evidence" value="ECO:0007669"/>
    <property type="project" value="TreeGrafter"/>
</dbReference>
<feature type="non-terminal residue" evidence="11">
    <location>
        <position position="1"/>
    </location>
</feature>
<feature type="repeat" description="NHL" evidence="7">
    <location>
        <begin position="749"/>
        <end position="789"/>
    </location>
</feature>
<dbReference type="GO" id="GO:0008270">
    <property type="term" value="F:zinc ion binding"/>
    <property type="evidence" value="ECO:0007669"/>
    <property type="project" value="UniProtKB-KW"/>
</dbReference>
<evidence type="ECO:0000313" key="12">
    <source>
        <dbReference type="Proteomes" id="UP000271974"/>
    </source>
</evidence>
<dbReference type="PANTHER" id="PTHR24104:SF47">
    <property type="entry name" value="E3 UBIQUITIN-PROTEIN LIGASE NHLRC1"/>
    <property type="match status" value="1"/>
</dbReference>
<feature type="repeat" description="NHL" evidence="7">
    <location>
        <begin position="843"/>
        <end position="880"/>
    </location>
</feature>
<feature type="region of interest" description="Disordered" evidence="8">
    <location>
        <begin position="436"/>
        <end position="542"/>
    </location>
</feature>
<dbReference type="Proteomes" id="UP000271974">
    <property type="component" value="Unassembled WGS sequence"/>
</dbReference>
<evidence type="ECO:0000259" key="10">
    <source>
        <dbReference type="PROSITE" id="PS50119"/>
    </source>
</evidence>
<dbReference type="PROSITE" id="PS50119">
    <property type="entry name" value="ZF_BBOX"/>
    <property type="match status" value="1"/>
</dbReference>
<dbReference type="SMART" id="SM00184">
    <property type="entry name" value="RING"/>
    <property type="match status" value="1"/>
</dbReference>
<accession>A0A3S1BIG0</accession>
<reference evidence="11 12" key="1">
    <citation type="submission" date="2019-01" db="EMBL/GenBank/DDBJ databases">
        <title>A draft genome assembly of the solar-powered sea slug Elysia chlorotica.</title>
        <authorList>
            <person name="Cai H."/>
            <person name="Li Q."/>
            <person name="Fang X."/>
            <person name="Li J."/>
            <person name="Curtis N.E."/>
            <person name="Altenburger A."/>
            <person name="Shibata T."/>
            <person name="Feng M."/>
            <person name="Maeda T."/>
            <person name="Schwartz J.A."/>
            <person name="Shigenobu S."/>
            <person name="Lundholm N."/>
            <person name="Nishiyama T."/>
            <person name="Yang H."/>
            <person name="Hasebe M."/>
            <person name="Li S."/>
            <person name="Pierce S.K."/>
            <person name="Wang J."/>
        </authorList>
    </citation>
    <scope>NUCLEOTIDE SEQUENCE [LARGE SCALE GENOMIC DNA]</scope>
    <source>
        <strain evidence="11">EC2010</strain>
        <tissue evidence="11">Whole organism of an adult</tissue>
    </source>
</reference>
<dbReference type="Gene3D" id="3.30.40.10">
    <property type="entry name" value="Zinc/RING finger domain, C3HC4 (zinc finger)"/>
    <property type="match status" value="1"/>
</dbReference>
<evidence type="ECO:0000256" key="1">
    <source>
        <dbReference type="ARBA" id="ARBA00022553"/>
    </source>
</evidence>
<evidence type="ECO:0000256" key="2">
    <source>
        <dbReference type="ARBA" id="ARBA00022723"/>
    </source>
</evidence>
<keyword evidence="12" id="KW-1185">Reference proteome</keyword>
<feature type="repeat" description="NHL" evidence="7">
    <location>
        <begin position="604"/>
        <end position="648"/>
    </location>
</feature>
<dbReference type="OrthoDB" id="342730at2759"/>
<feature type="region of interest" description="Disordered" evidence="8">
    <location>
        <begin position="355"/>
        <end position="412"/>
    </location>
</feature>
<feature type="domain" description="RING-type" evidence="9">
    <location>
        <begin position="16"/>
        <end position="58"/>
    </location>
</feature>
<protein>
    <recommendedName>
        <fullName evidence="13">RING-type domain-containing protein</fullName>
    </recommendedName>
</protein>
<dbReference type="PANTHER" id="PTHR24104">
    <property type="entry name" value="E3 UBIQUITIN-PROTEIN LIGASE NHLRC1-RELATED"/>
    <property type="match status" value="1"/>
</dbReference>
<feature type="repeat" description="NHL" evidence="7">
    <location>
        <begin position="793"/>
        <end position="836"/>
    </location>
</feature>
<keyword evidence="4 6" id="KW-0863">Zinc-finger</keyword>
<dbReference type="InterPro" id="IPR001841">
    <property type="entry name" value="Znf_RING"/>
</dbReference>
<dbReference type="SUPFAM" id="SSF101898">
    <property type="entry name" value="NHL repeat"/>
    <property type="match status" value="1"/>
</dbReference>
<dbReference type="InterPro" id="IPR000315">
    <property type="entry name" value="Znf_B-box"/>
</dbReference>
<gene>
    <name evidence="11" type="ORF">EGW08_003169</name>
</gene>
<comment type="caution">
    <text evidence="11">The sequence shown here is derived from an EMBL/GenBank/DDBJ whole genome shotgun (WGS) entry which is preliminary data.</text>
</comment>
<evidence type="ECO:0000259" key="9">
    <source>
        <dbReference type="PROSITE" id="PS50089"/>
    </source>
</evidence>
<evidence type="ECO:0000256" key="4">
    <source>
        <dbReference type="ARBA" id="ARBA00022771"/>
    </source>
</evidence>
<dbReference type="SUPFAM" id="SSF57850">
    <property type="entry name" value="RING/U-box"/>
    <property type="match status" value="1"/>
</dbReference>
<dbReference type="FunFam" id="2.120.10.30:FF:000037">
    <property type="entry name" value="Uncharacterized protein, isoform E"/>
    <property type="match status" value="1"/>
</dbReference>
<dbReference type="EMBL" id="RQTK01000067">
    <property type="protein sequence ID" value="RUS89058.1"/>
    <property type="molecule type" value="Genomic_DNA"/>
</dbReference>
<evidence type="ECO:0000256" key="7">
    <source>
        <dbReference type="PROSITE-ProRule" id="PRU00504"/>
    </source>
</evidence>
<keyword evidence="2" id="KW-0479">Metal-binding</keyword>
<dbReference type="PROSITE" id="PS51125">
    <property type="entry name" value="NHL"/>
    <property type="match status" value="6"/>
</dbReference>
<feature type="compositionally biased region" description="Basic and acidic residues" evidence="8">
    <location>
        <begin position="449"/>
        <end position="463"/>
    </location>
</feature>
<evidence type="ECO:0000256" key="8">
    <source>
        <dbReference type="SAM" id="MobiDB-lite"/>
    </source>
</evidence>
<dbReference type="PROSITE" id="PS50089">
    <property type="entry name" value="ZF_RING_2"/>
    <property type="match status" value="1"/>
</dbReference>